<keyword evidence="1" id="KW-0812">Transmembrane</keyword>
<dbReference type="EMBL" id="PDCK01000039">
    <property type="protein sequence ID" value="PRQ59789.1"/>
    <property type="molecule type" value="Genomic_DNA"/>
</dbReference>
<comment type="caution">
    <text evidence="2">The sequence shown here is derived from an EMBL/GenBank/DDBJ whole genome shotgun (WGS) entry which is preliminary data.</text>
</comment>
<accession>A0A2P6SM98</accession>
<reference evidence="2 3" key="1">
    <citation type="journal article" date="2018" name="Nat. Genet.">
        <title>The Rosa genome provides new insights in the design of modern roses.</title>
        <authorList>
            <person name="Bendahmane M."/>
        </authorList>
    </citation>
    <scope>NUCLEOTIDE SEQUENCE [LARGE SCALE GENOMIC DNA]</scope>
    <source>
        <strain evidence="3">cv. Old Blush</strain>
    </source>
</reference>
<protein>
    <submittedName>
        <fullName evidence="2">Uncharacterized protein</fullName>
    </submittedName>
</protein>
<dbReference type="Proteomes" id="UP000238479">
    <property type="component" value="Chromosome 1"/>
</dbReference>
<dbReference type="AlphaFoldDB" id="A0A2P6SM98"/>
<evidence type="ECO:0000313" key="3">
    <source>
        <dbReference type="Proteomes" id="UP000238479"/>
    </source>
</evidence>
<organism evidence="2 3">
    <name type="scientific">Rosa chinensis</name>
    <name type="common">China rose</name>
    <dbReference type="NCBI Taxonomy" id="74649"/>
    <lineage>
        <taxon>Eukaryota</taxon>
        <taxon>Viridiplantae</taxon>
        <taxon>Streptophyta</taxon>
        <taxon>Embryophyta</taxon>
        <taxon>Tracheophyta</taxon>
        <taxon>Spermatophyta</taxon>
        <taxon>Magnoliopsida</taxon>
        <taxon>eudicotyledons</taxon>
        <taxon>Gunneridae</taxon>
        <taxon>Pentapetalae</taxon>
        <taxon>rosids</taxon>
        <taxon>fabids</taxon>
        <taxon>Rosales</taxon>
        <taxon>Rosaceae</taxon>
        <taxon>Rosoideae</taxon>
        <taxon>Rosoideae incertae sedis</taxon>
        <taxon>Rosa</taxon>
    </lineage>
</organism>
<sequence length="138" mass="15749">MQKRWREKERTLLDCAVASGRETERVRVLLLLDSAQVIKDKKGIASFSHLGIACFSGFVVICGCMFVLQVRLTLEEPEPETKGFGNSILKVLQFCSFLRLNCSQKAWKSGFFSHKVSSIHYTKPRSEKYDILLPDSKF</sequence>
<keyword evidence="1" id="KW-1133">Transmembrane helix</keyword>
<evidence type="ECO:0000313" key="2">
    <source>
        <dbReference type="EMBL" id="PRQ59789.1"/>
    </source>
</evidence>
<evidence type="ECO:0000256" key="1">
    <source>
        <dbReference type="SAM" id="Phobius"/>
    </source>
</evidence>
<gene>
    <name evidence="2" type="ORF">RchiOBHm_Chr1g0374061</name>
</gene>
<proteinExistence type="predicted"/>
<feature type="transmembrane region" description="Helical" evidence="1">
    <location>
        <begin position="47"/>
        <end position="68"/>
    </location>
</feature>
<keyword evidence="3" id="KW-1185">Reference proteome</keyword>
<keyword evidence="1" id="KW-0472">Membrane</keyword>
<name>A0A2P6SM98_ROSCH</name>
<dbReference type="Gramene" id="PRQ59789">
    <property type="protein sequence ID" value="PRQ59789"/>
    <property type="gene ID" value="RchiOBHm_Chr1g0374061"/>
</dbReference>